<protein>
    <submittedName>
        <fullName evidence="2">Uncharacterized protein</fullName>
    </submittedName>
</protein>
<keyword evidence="1" id="KW-1133">Transmembrane helix</keyword>
<proteinExistence type="predicted"/>
<dbReference type="EMBL" id="BMAV01006512">
    <property type="protein sequence ID" value="GFY48515.1"/>
    <property type="molecule type" value="Genomic_DNA"/>
</dbReference>
<reference evidence="2" key="1">
    <citation type="submission" date="2020-08" db="EMBL/GenBank/DDBJ databases">
        <title>Multicomponent nature underlies the extraordinary mechanical properties of spider dragline silk.</title>
        <authorList>
            <person name="Kono N."/>
            <person name="Nakamura H."/>
            <person name="Mori M."/>
            <person name="Yoshida Y."/>
            <person name="Ohtoshi R."/>
            <person name="Malay A.D."/>
            <person name="Moran D.A.P."/>
            <person name="Tomita M."/>
            <person name="Numata K."/>
            <person name="Arakawa K."/>
        </authorList>
    </citation>
    <scope>NUCLEOTIDE SEQUENCE</scope>
</reference>
<keyword evidence="3" id="KW-1185">Reference proteome</keyword>
<evidence type="ECO:0000313" key="3">
    <source>
        <dbReference type="Proteomes" id="UP000886998"/>
    </source>
</evidence>
<feature type="transmembrane region" description="Helical" evidence="1">
    <location>
        <begin position="74"/>
        <end position="94"/>
    </location>
</feature>
<keyword evidence="1" id="KW-0472">Membrane</keyword>
<accession>A0A8X6X7S9</accession>
<keyword evidence="1" id="KW-0812">Transmembrane</keyword>
<dbReference type="Proteomes" id="UP000886998">
    <property type="component" value="Unassembled WGS sequence"/>
</dbReference>
<name>A0A8X6X7S9_9ARAC</name>
<evidence type="ECO:0000256" key="1">
    <source>
        <dbReference type="SAM" id="Phobius"/>
    </source>
</evidence>
<comment type="caution">
    <text evidence="2">The sequence shown here is derived from an EMBL/GenBank/DDBJ whole genome shotgun (WGS) entry which is preliminary data.</text>
</comment>
<gene>
    <name evidence="2" type="ORF">TNIN_369991</name>
</gene>
<sequence length="98" mass="11467">MDAEGVKKLIYTPGGKYRQRIKEKKITLECFLSANRIGCLRWIERQGEDGRSKKQQLKGSPSLVLERNEQPKDFLPLLFLKLCCTIFMHIFFPITSQY</sequence>
<organism evidence="2 3">
    <name type="scientific">Trichonephila inaurata madagascariensis</name>
    <dbReference type="NCBI Taxonomy" id="2747483"/>
    <lineage>
        <taxon>Eukaryota</taxon>
        <taxon>Metazoa</taxon>
        <taxon>Ecdysozoa</taxon>
        <taxon>Arthropoda</taxon>
        <taxon>Chelicerata</taxon>
        <taxon>Arachnida</taxon>
        <taxon>Araneae</taxon>
        <taxon>Araneomorphae</taxon>
        <taxon>Entelegynae</taxon>
        <taxon>Araneoidea</taxon>
        <taxon>Nephilidae</taxon>
        <taxon>Trichonephila</taxon>
        <taxon>Trichonephila inaurata</taxon>
    </lineage>
</organism>
<dbReference type="AlphaFoldDB" id="A0A8X6X7S9"/>
<evidence type="ECO:0000313" key="2">
    <source>
        <dbReference type="EMBL" id="GFY48515.1"/>
    </source>
</evidence>